<dbReference type="Gene3D" id="1.10.8.60">
    <property type="match status" value="1"/>
</dbReference>
<dbReference type="SUPFAM" id="SSF46689">
    <property type="entry name" value="Homeodomain-like"/>
    <property type="match status" value="1"/>
</dbReference>
<keyword evidence="3" id="KW-0805">Transcription regulation</keyword>
<dbReference type="Pfam" id="PF02954">
    <property type="entry name" value="HTH_8"/>
    <property type="match status" value="1"/>
</dbReference>
<organism evidence="7">
    <name type="scientific">Caldithrix abyssi</name>
    <dbReference type="NCBI Taxonomy" id="187145"/>
    <lineage>
        <taxon>Bacteria</taxon>
        <taxon>Pseudomonadati</taxon>
        <taxon>Calditrichota</taxon>
        <taxon>Calditrichia</taxon>
        <taxon>Calditrichales</taxon>
        <taxon>Calditrichaceae</taxon>
        <taxon>Caldithrix</taxon>
    </lineage>
</organism>
<dbReference type="Proteomes" id="UP000886111">
    <property type="component" value="Unassembled WGS sequence"/>
</dbReference>
<dbReference type="InterPro" id="IPR002197">
    <property type="entry name" value="HTH_Fis"/>
</dbReference>
<keyword evidence="2" id="KW-0067">ATP-binding</keyword>
<dbReference type="PRINTS" id="PR01590">
    <property type="entry name" value="HTHFIS"/>
</dbReference>
<evidence type="ECO:0000313" key="7">
    <source>
        <dbReference type="EMBL" id="HHE54212.1"/>
    </source>
</evidence>
<dbReference type="SMART" id="SM00382">
    <property type="entry name" value="AAA"/>
    <property type="match status" value="1"/>
</dbReference>
<reference evidence="7" key="1">
    <citation type="journal article" date="2020" name="mSystems">
        <title>Genome- and Community-Level Interaction Insights into Carbon Utilization and Element Cycling Functions of Hydrothermarchaeota in Hydrothermal Sediment.</title>
        <authorList>
            <person name="Zhou Z."/>
            <person name="Liu Y."/>
            <person name="Xu W."/>
            <person name="Pan J."/>
            <person name="Luo Z.H."/>
            <person name="Li M."/>
        </authorList>
    </citation>
    <scope>NUCLEOTIDE SEQUENCE [LARGE SCALE GENOMIC DNA]</scope>
    <source>
        <strain evidence="7">HyVt-76</strain>
    </source>
</reference>
<protein>
    <submittedName>
        <fullName evidence="7">AAA family ATPase</fullName>
    </submittedName>
</protein>
<dbReference type="InterPro" id="IPR009057">
    <property type="entry name" value="Homeodomain-like_sf"/>
</dbReference>
<dbReference type="PANTHER" id="PTHR32071">
    <property type="entry name" value="TRANSCRIPTIONAL REGULATORY PROTEIN"/>
    <property type="match status" value="1"/>
</dbReference>
<comment type="caution">
    <text evidence="7">The sequence shown here is derived from an EMBL/GenBank/DDBJ whole genome shotgun (WGS) entry which is preliminary data.</text>
</comment>
<keyword evidence="5" id="KW-0804">Transcription</keyword>
<dbReference type="InterPro" id="IPR003593">
    <property type="entry name" value="AAA+_ATPase"/>
</dbReference>
<evidence type="ECO:0000256" key="3">
    <source>
        <dbReference type="ARBA" id="ARBA00023015"/>
    </source>
</evidence>
<dbReference type="SUPFAM" id="SSF52540">
    <property type="entry name" value="P-loop containing nucleoside triphosphate hydrolases"/>
    <property type="match status" value="1"/>
</dbReference>
<proteinExistence type="predicted"/>
<dbReference type="PROSITE" id="PS00676">
    <property type="entry name" value="SIGMA54_INTERACT_2"/>
    <property type="match status" value="1"/>
</dbReference>
<evidence type="ECO:0000256" key="1">
    <source>
        <dbReference type="ARBA" id="ARBA00022741"/>
    </source>
</evidence>
<evidence type="ECO:0000256" key="5">
    <source>
        <dbReference type="ARBA" id="ARBA00023163"/>
    </source>
</evidence>
<dbReference type="Pfam" id="PF13185">
    <property type="entry name" value="GAF_2"/>
    <property type="match status" value="1"/>
</dbReference>
<dbReference type="PROSITE" id="PS00688">
    <property type="entry name" value="SIGMA54_INTERACT_3"/>
    <property type="match status" value="1"/>
</dbReference>
<dbReference type="GO" id="GO:0005524">
    <property type="term" value="F:ATP binding"/>
    <property type="evidence" value="ECO:0007669"/>
    <property type="project" value="UniProtKB-KW"/>
</dbReference>
<dbReference type="EMBL" id="DRTD01000026">
    <property type="protein sequence ID" value="HHE54212.1"/>
    <property type="molecule type" value="Genomic_DNA"/>
</dbReference>
<dbReference type="InterPro" id="IPR027417">
    <property type="entry name" value="P-loop_NTPase"/>
</dbReference>
<dbReference type="PROSITE" id="PS00675">
    <property type="entry name" value="SIGMA54_INTERACT_1"/>
    <property type="match status" value="1"/>
</dbReference>
<dbReference type="Gene3D" id="1.10.10.60">
    <property type="entry name" value="Homeodomain-like"/>
    <property type="match status" value="1"/>
</dbReference>
<dbReference type="SMART" id="SM00065">
    <property type="entry name" value="GAF"/>
    <property type="match status" value="1"/>
</dbReference>
<feature type="domain" description="Sigma-54 factor interaction" evidence="6">
    <location>
        <begin position="205"/>
        <end position="434"/>
    </location>
</feature>
<accession>A0A7V5H218</accession>
<dbReference type="SUPFAM" id="SSF55781">
    <property type="entry name" value="GAF domain-like"/>
    <property type="match status" value="1"/>
</dbReference>
<gene>
    <name evidence="7" type="ORF">ENL21_00390</name>
</gene>
<dbReference type="PANTHER" id="PTHR32071:SF57">
    <property type="entry name" value="C4-DICARBOXYLATE TRANSPORT TRANSCRIPTIONAL REGULATORY PROTEIN DCTD"/>
    <property type="match status" value="1"/>
</dbReference>
<keyword evidence="4" id="KW-0238">DNA-binding</keyword>
<sequence>MSGQQLKRQHDTLLRKLSVLEDINQTVSRTLDLRESLNATLNILYKRLKIKAGAVLLVDEQPNLLRMEAHIGYDINPDRVQYRFGEGLTGKVAETKSPIVVPKVSKEPMFLNRLKAWQPKKDRELSYLGLPIISDYQLLGVLNVLLKYNAKRDLNNTLKFYKLVASALVQPIRLSKILNNERKNLLDEKVRIDTQLKNEFNFSNIIGNSHGMQEVFAKVAQVAQADTTVLIRGESGTGKELIAQAIHYNSLRSHKPFVRVNCGAIPETLIESEFFGHEKGAFTGAIARKKGKFEIADGGTIFLDEIGELSPMTQVKLLRVLQEQELERIGGNETIKVDVRVIAATNANLEKKIEEGSFREDLYYRLNVFTIFLPPLRERKTDILLLADHFLLKYNRKHGKAIRRISTPAIDMLMRYHWPGNVRELENCMERAVLICEDQVIHGYHLPPTLQTAESSNTLPRVSLQSAVENYERELIIDALKSTRGVVAKAARLLDSTERIINYKIKKYDIDVKSFKV</sequence>
<evidence type="ECO:0000256" key="2">
    <source>
        <dbReference type="ARBA" id="ARBA00022840"/>
    </source>
</evidence>
<dbReference type="Pfam" id="PF00158">
    <property type="entry name" value="Sigma54_activat"/>
    <property type="match status" value="1"/>
</dbReference>
<evidence type="ECO:0000256" key="4">
    <source>
        <dbReference type="ARBA" id="ARBA00023125"/>
    </source>
</evidence>
<dbReference type="Pfam" id="PF25601">
    <property type="entry name" value="AAA_lid_14"/>
    <property type="match status" value="1"/>
</dbReference>
<name>A0A7V5H218_CALAY</name>
<evidence type="ECO:0000259" key="6">
    <source>
        <dbReference type="PROSITE" id="PS50045"/>
    </source>
</evidence>
<dbReference type="FunFam" id="3.40.50.300:FF:000006">
    <property type="entry name" value="DNA-binding transcriptional regulator NtrC"/>
    <property type="match status" value="1"/>
</dbReference>
<dbReference type="InterPro" id="IPR025943">
    <property type="entry name" value="Sigma_54_int_dom_ATP-bd_2"/>
</dbReference>
<dbReference type="InterPro" id="IPR025944">
    <property type="entry name" value="Sigma_54_int_dom_CS"/>
</dbReference>
<dbReference type="AlphaFoldDB" id="A0A7V5H218"/>
<dbReference type="PROSITE" id="PS50045">
    <property type="entry name" value="SIGMA54_INTERACT_4"/>
    <property type="match status" value="1"/>
</dbReference>
<dbReference type="InterPro" id="IPR003018">
    <property type="entry name" value="GAF"/>
</dbReference>
<dbReference type="GO" id="GO:0006355">
    <property type="term" value="P:regulation of DNA-templated transcription"/>
    <property type="evidence" value="ECO:0007669"/>
    <property type="project" value="InterPro"/>
</dbReference>
<dbReference type="InterPro" id="IPR058031">
    <property type="entry name" value="AAA_lid_NorR"/>
</dbReference>
<dbReference type="CDD" id="cd00009">
    <property type="entry name" value="AAA"/>
    <property type="match status" value="1"/>
</dbReference>
<keyword evidence="1" id="KW-0547">Nucleotide-binding</keyword>
<dbReference type="InterPro" id="IPR002078">
    <property type="entry name" value="Sigma_54_int"/>
</dbReference>
<dbReference type="Gene3D" id="3.30.450.40">
    <property type="match status" value="1"/>
</dbReference>
<dbReference type="Gene3D" id="3.40.50.300">
    <property type="entry name" value="P-loop containing nucleotide triphosphate hydrolases"/>
    <property type="match status" value="1"/>
</dbReference>
<dbReference type="InterPro" id="IPR029016">
    <property type="entry name" value="GAF-like_dom_sf"/>
</dbReference>
<dbReference type="GO" id="GO:0043565">
    <property type="term" value="F:sequence-specific DNA binding"/>
    <property type="evidence" value="ECO:0007669"/>
    <property type="project" value="InterPro"/>
</dbReference>
<dbReference type="InterPro" id="IPR025662">
    <property type="entry name" value="Sigma_54_int_dom_ATP-bd_1"/>
</dbReference>